<organism evidence="2 3">
    <name type="scientific">Brevibacterium salitolerans</name>
    <dbReference type="NCBI Taxonomy" id="1403566"/>
    <lineage>
        <taxon>Bacteria</taxon>
        <taxon>Bacillati</taxon>
        <taxon>Actinomycetota</taxon>
        <taxon>Actinomycetes</taxon>
        <taxon>Micrococcales</taxon>
        <taxon>Brevibacteriaceae</taxon>
        <taxon>Brevibacterium</taxon>
    </lineage>
</organism>
<comment type="caution">
    <text evidence="2">The sequence shown here is derived from an EMBL/GenBank/DDBJ whole genome shotgun (WGS) entry which is preliminary data.</text>
</comment>
<reference evidence="3" key="1">
    <citation type="journal article" date="2019" name="Int. J. Syst. Evol. Microbiol.">
        <title>The Global Catalogue of Microorganisms (GCM) 10K type strain sequencing project: providing services to taxonomists for standard genome sequencing and annotation.</title>
        <authorList>
            <consortium name="The Broad Institute Genomics Platform"/>
            <consortium name="The Broad Institute Genome Sequencing Center for Infectious Disease"/>
            <person name="Wu L."/>
            <person name="Ma J."/>
        </authorList>
    </citation>
    <scope>NUCLEOTIDE SEQUENCE [LARGE SCALE GENOMIC DNA]</scope>
    <source>
        <strain evidence="3">JCM 15900</strain>
    </source>
</reference>
<keyword evidence="3" id="KW-1185">Reference proteome</keyword>
<evidence type="ECO:0000313" key="2">
    <source>
        <dbReference type="EMBL" id="GAA2106900.1"/>
    </source>
</evidence>
<evidence type="ECO:0000256" key="1">
    <source>
        <dbReference type="SAM" id="SignalP"/>
    </source>
</evidence>
<evidence type="ECO:0000313" key="3">
    <source>
        <dbReference type="Proteomes" id="UP001500984"/>
    </source>
</evidence>
<protein>
    <submittedName>
        <fullName evidence="2">Uncharacterized protein</fullName>
    </submittedName>
</protein>
<proteinExistence type="predicted"/>
<dbReference type="Proteomes" id="UP001500984">
    <property type="component" value="Unassembled WGS sequence"/>
</dbReference>
<dbReference type="EMBL" id="BAAAPZ010000019">
    <property type="protein sequence ID" value="GAA2106900.1"/>
    <property type="molecule type" value="Genomic_DNA"/>
</dbReference>
<feature type="signal peptide" evidence="1">
    <location>
        <begin position="1"/>
        <end position="18"/>
    </location>
</feature>
<feature type="chain" id="PRO_5046139076" evidence="1">
    <location>
        <begin position="19"/>
        <end position="293"/>
    </location>
</feature>
<keyword evidence="1" id="KW-0732">Signal</keyword>
<dbReference type="RefSeq" id="WP_344338715.1">
    <property type="nucleotide sequence ID" value="NZ_BAAAPZ010000019.1"/>
</dbReference>
<gene>
    <name evidence="2" type="ORF">GCM10009823_33410</name>
</gene>
<sequence length="293" mass="28821">MIRTLARTGLAAAAGALAAAGVNALRTRAEERMPSLVRTNHAGNPVSLLEGPAQTAGLLAACVLVPGAANRTACLLAVGAAGALGANDDFRETGASKGLRGHLSALARGEVTTGALKVIGIPLASVAACALLRRDADTVAGRAVDAVLAGGVVAGTANLMNLLDLRPGRALKAGAVILDLQTTASVLGRLGAKGESRGGAQAGRASGALLGGVVGTTAVLLPDDLGGRSMLGDTGANALGAALGLRSALTASRGRLICELALLAGLTLASEKVSFTRVIEATPGLRELDALGR</sequence>
<name>A0ABP5IUX1_9MICO</name>
<accession>A0ABP5IUX1</accession>